<dbReference type="Gene3D" id="3.90.640.10">
    <property type="entry name" value="Actin, Chain A, domain 4"/>
    <property type="match status" value="1"/>
</dbReference>
<dbReference type="Gene3D" id="3.30.30.30">
    <property type="match status" value="1"/>
</dbReference>
<dbReference type="FunFam" id="3.30.30.30:FF:000005">
    <property type="entry name" value="Heat shock protein ssb1"/>
    <property type="match status" value="1"/>
</dbReference>
<feature type="coiled-coil region" evidence="5">
    <location>
        <begin position="240"/>
        <end position="267"/>
    </location>
</feature>
<dbReference type="PRINTS" id="PR00301">
    <property type="entry name" value="HEATSHOCK70"/>
</dbReference>
<protein>
    <submittedName>
        <fullName evidence="6">Heat shock protein 70</fullName>
    </submittedName>
</protein>
<dbReference type="AlphaFoldDB" id="X6P8M4"/>
<dbReference type="InterPro" id="IPR013126">
    <property type="entry name" value="Hsp_70_fam"/>
</dbReference>
<sequence>MLNGKVEIIPNDMGSRITPSYVAFTETERLVGDAAKNQAPMNPKNTIFDAKRKQTQNLDSLIGRRFNDKTVQKDMKLWPFEVIDKNDKPYIKVNYKGEEHTFAAEEISAMVLQKMKNIAESYLGKPVTDAIVTVPAYFDDSQRASTKDAGTIAGLTVLRIINEPTAAALAYGLDKKYKDTNIIVFDLGGGTFDVSLLTLDEGVFEVVATSGDTHLGGEDFDERVMTHFINLFKRKHNIDLRQNDRAIAKLRHECEKAKRSLSSATQVKVEIENLANGIDFSETLTRTRFEELNNDLFRKTIKPLDTVLKDAGFSKSDIHEVKKKIDVLKKKIQQMVKDYFNGKELNRGVNPDEAVAFGAAVQGAIISGDASVPDMIVLDVTPLSLGIETVGGVMTKLIEKNSPIPIKKSQIFSTHQDNQPAVLIQVYQGERAMTADNRLLGTFELTGIPPAPRGVPQIEVTFEVDVNCILNVEAHDKSGGNRQRITITADKGRPSQQEIDDMLESAKKFAGEDKKLRETVDAKNKLESAVYNLKNELSDENKLGERRYYFYFHSKKIFFEFCDIAITKNLLFLNICQACNNVITWLEENTDAELDDYKDQQTTFDSIVQPILKNFYQAHGGSSGAEDTDDYITDHEDLNDEQISIFDCFLVYRSITLICVGFMHCSFFFNQFKFTSQSNHNIFFPNYNF</sequence>
<dbReference type="Gene3D" id="3.30.420.40">
    <property type="match status" value="2"/>
</dbReference>
<evidence type="ECO:0000256" key="2">
    <source>
        <dbReference type="ARBA" id="ARBA00022824"/>
    </source>
</evidence>
<comment type="similarity">
    <text evidence="4">Belongs to the heat shock protein 70 family.</text>
</comment>
<keyword evidence="3 4" id="KW-0067">ATP-binding</keyword>
<reference evidence="6 7" key="1">
    <citation type="journal article" date="2013" name="Curr. Biol.">
        <title>The Genome of the Foraminiferan Reticulomyxa filosa.</title>
        <authorList>
            <person name="Glockner G."/>
            <person name="Hulsmann N."/>
            <person name="Schleicher M."/>
            <person name="Noegel A.A."/>
            <person name="Eichinger L."/>
            <person name="Gallinger C."/>
            <person name="Pawlowski J."/>
            <person name="Sierra R."/>
            <person name="Euteneuer U."/>
            <person name="Pillet L."/>
            <person name="Moustafa A."/>
            <person name="Platzer M."/>
            <person name="Groth M."/>
            <person name="Szafranski K."/>
            <person name="Schliwa M."/>
        </authorList>
    </citation>
    <scope>NUCLEOTIDE SEQUENCE [LARGE SCALE GENOMIC DNA]</scope>
</reference>
<keyword evidence="5" id="KW-0175">Coiled coil</keyword>
<gene>
    <name evidence="6" type="ORF">RFI_02695</name>
</gene>
<dbReference type="GO" id="GO:0005524">
    <property type="term" value="F:ATP binding"/>
    <property type="evidence" value="ECO:0007669"/>
    <property type="project" value="UniProtKB-KW"/>
</dbReference>
<evidence type="ECO:0000256" key="1">
    <source>
        <dbReference type="ARBA" id="ARBA00022741"/>
    </source>
</evidence>
<dbReference type="InterPro" id="IPR029047">
    <property type="entry name" value="HSP70_peptide-bd_sf"/>
</dbReference>
<evidence type="ECO:0000256" key="3">
    <source>
        <dbReference type="ARBA" id="ARBA00022840"/>
    </source>
</evidence>
<keyword evidence="2" id="KW-0256">Endoplasmic reticulum</keyword>
<accession>X6P8M4</accession>
<dbReference type="PANTHER" id="PTHR19375">
    <property type="entry name" value="HEAT SHOCK PROTEIN 70KDA"/>
    <property type="match status" value="1"/>
</dbReference>
<dbReference type="InterPro" id="IPR029048">
    <property type="entry name" value="HSP70_C_sf"/>
</dbReference>
<evidence type="ECO:0000313" key="7">
    <source>
        <dbReference type="Proteomes" id="UP000023152"/>
    </source>
</evidence>
<dbReference type="InterPro" id="IPR042050">
    <property type="entry name" value="BIP_NBD"/>
</dbReference>
<evidence type="ECO:0000313" key="6">
    <source>
        <dbReference type="EMBL" id="ETO34399.1"/>
    </source>
</evidence>
<dbReference type="InterPro" id="IPR043129">
    <property type="entry name" value="ATPase_NBD"/>
</dbReference>
<dbReference type="SUPFAM" id="SSF100920">
    <property type="entry name" value="Heat shock protein 70kD (HSP70), peptide-binding domain"/>
    <property type="match status" value="1"/>
</dbReference>
<dbReference type="EMBL" id="ASPP01002606">
    <property type="protein sequence ID" value="ETO34399.1"/>
    <property type="molecule type" value="Genomic_DNA"/>
</dbReference>
<evidence type="ECO:0000256" key="4">
    <source>
        <dbReference type="RuleBase" id="RU003322"/>
    </source>
</evidence>
<name>X6P8M4_RETFI</name>
<dbReference type="Pfam" id="PF00012">
    <property type="entry name" value="HSP70"/>
    <property type="match status" value="1"/>
</dbReference>
<dbReference type="SUPFAM" id="SSF100934">
    <property type="entry name" value="Heat shock protein 70kD (HSP70), C-terminal subdomain"/>
    <property type="match status" value="1"/>
</dbReference>
<dbReference type="Gene3D" id="2.60.34.10">
    <property type="entry name" value="Substrate Binding Domain Of DNAk, Chain A, domain 1"/>
    <property type="match status" value="1"/>
</dbReference>
<dbReference type="NCBIfam" id="NF001413">
    <property type="entry name" value="PRK00290.1"/>
    <property type="match status" value="1"/>
</dbReference>
<dbReference type="PROSITE" id="PS00329">
    <property type="entry name" value="HSP70_2"/>
    <property type="match status" value="1"/>
</dbReference>
<feature type="coiled-coil region" evidence="5">
    <location>
        <begin position="516"/>
        <end position="543"/>
    </location>
</feature>
<dbReference type="Gene3D" id="1.20.1270.10">
    <property type="match status" value="1"/>
</dbReference>
<dbReference type="OMA" id="VQRDIKH"/>
<dbReference type="GO" id="GO:0140662">
    <property type="term" value="F:ATP-dependent protein folding chaperone"/>
    <property type="evidence" value="ECO:0007669"/>
    <property type="project" value="InterPro"/>
</dbReference>
<dbReference type="CDD" id="cd10241">
    <property type="entry name" value="ASKHA_NBD_HSP70_BiP"/>
    <property type="match status" value="1"/>
</dbReference>
<dbReference type="InterPro" id="IPR018181">
    <property type="entry name" value="Heat_shock_70_CS"/>
</dbReference>
<dbReference type="FunFam" id="2.60.34.10:FF:000002">
    <property type="entry name" value="Heat shock 70 kDa"/>
    <property type="match status" value="1"/>
</dbReference>
<keyword evidence="1 4" id="KW-0547">Nucleotide-binding</keyword>
<comment type="caution">
    <text evidence="6">The sequence shown here is derived from an EMBL/GenBank/DDBJ whole genome shotgun (WGS) entry which is preliminary data.</text>
</comment>
<keyword evidence="6" id="KW-0346">Stress response</keyword>
<organism evidence="6 7">
    <name type="scientific">Reticulomyxa filosa</name>
    <dbReference type="NCBI Taxonomy" id="46433"/>
    <lineage>
        <taxon>Eukaryota</taxon>
        <taxon>Sar</taxon>
        <taxon>Rhizaria</taxon>
        <taxon>Retaria</taxon>
        <taxon>Foraminifera</taxon>
        <taxon>Monothalamids</taxon>
        <taxon>Reticulomyxidae</taxon>
        <taxon>Reticulomyxa</taxon>
    </lineage>
</organism>
<dbReference type="SUPFAM" id="SSF53067">
    <property type="entry name" value="Actin-like ATPase domain"/>
    <property type="match status" value="2"/>
</dbReference>
<evidence type="ECO:0000256" key="5">
    <source>
        <dbReference type="SAM" id="Coils"/>
    </source>
</evidence>
<dbReference type="FunFam" id="3.30.420.40:FF:000026">
    <property type="entry name" value="Heat shock protein 70"/>
    <property type="match status" value="1"/>
</dbReference>
<dbReference type="Proteomes" id="UP000023152">
    <property type="component" value="Unassembled WGS sequence"/>
</dbReference>
<dbReference type="OrthoDB" id="2401965at2759"/>
<dbReference type="FunFam" id="3.90.640.10:FF:000002">
    <property type="entry name" value="Heat shock 70 kDa"/>
    <property type="match status" value="1"/>
</dbReference>
<keyword evidence="7" id="KW-1185">Reference proteome</keyword>
<proteinExistence type="inferred from homology"/>